<dbReference type="Gene3D" id="4.10.240.10">
    <property type="entry name" value="Zn(2)-C6 fungal-type DNA-binding domain"/>
    <property type="match status" value="1"/>
</dbReference>
<dbReference type="Pfam" id="PF00172">
    <property type="entry name" value="Zn_clus"/>
    <property type="match status" value="1"/>
</dbReference>
<dbReference type="SMART" id="SM00066">
    <property type="entry name" value="GAL4"/>
    <property type="match status" value="1"/>
</dbReference>
<dbReference type="GO" id="GO:0005634">
    <property type="term" value="C:nucleus"/>
    <property type="evidence" value="ECO:0007669"/>
    <property type="project" value="UniProtKB-SubCell"/>
</dbReference>
<feature type="compositionally biased region" description="Low complexity" evidence="5">
    <location>
        <begin position="975"/>
        <end position="987"/>
    </location>
</feature>
<evidence type="ECO:0000256" key="4">
    <source>
        <dbReference type="ARBA" id="ARBA00023242"/>
    </source>
</evidence>
<dbReference type="InterPro" id="IPR007219">
    <property type="entry name" value="XnlR_reg_dom"/>
</dbReference>
<dbReference type="GO" id="GO:0006351">
    <property type="term" value="P:DNA-templated transcription"/>
    <property type="evidence" value="ECO:0007669"/>
    <property type="project" value="InterPro"/>
</dbReference>
<evidence type="ECO:0000256" key="2">
    <source>
        <dbReference type="ARBA" id="ARBA00022723"/>
    </source>
</evidence>
<dbReference type="GO" id="GO:0003677">
    <property type="term" value="F:DNA binding"/>
    <property type="evidence" value="ECO:0007669"/>
    <property type="project" value="UniProtKB-KW"/>
</dbReference>
<dbReference type="CDD" id="cd00067">
    <property type="entry name" value="GAL4"/>
    <property type="match status" value="1"/>
</dbReference>
<comment type="subcellular location">
    <subcellularLocation>
        <location evidence="1">Nucleus</location>
    </subcellularLocation>
</comment>
<feature type="region of interest" description="Disordered" evidence="5">
    <location>
        <begin position="1006"/>
        <end position="1044"/>
    </location>
</feature>
<feature type="region of interest" description="Disordered" evidence="5">
    <location>
        <begin position="917"/>
        <end position="991"/>
    </location>
</feature>
<dbReference type="InterPro" id="IPR001138">
    <property type="entry name" value="Zn2Cys6_DnaBD"/>
</dbReference>
<dbReference type="PANTHER" id="PTHR46910">
    <property type="entry name" value="TRANSCRIPTION FACTOR PDR1"/>
    <property type="match status" value="1"/>
</dbReference>
<organism evidence="7">
    <name type="scientific">Phaffia rhodozyma</name>
    <name type="common">Yeast</name>
    <name type="synonym">Xanthophyllomyces dendrorhous</name>
    <dbReference type="NCBI Taxonomy" id="264483"/>
    <lineage>
        <taxon>Eukaryota</taxon>
        <taxon>Fungi</taxon>
        <taxon>Dikarya</taxon>
        <taxon>Basidiomycota</taxon>
        <taxon>Agaricomycotina</taxon>
        <taxon>Tremellomycetes</taxon>
        <taxon>Cystofilobasidiales</taxon>
        <taxon>Mrakiaceae</taxon>
        <taxon>Phaffia</taxon>
    </lineage>
</organism>
<name>A0A0F7SQJ2_PHARH</name>
<keyword evidence="4" id="KW-0539">Nucleus</keyword>
<feature type="compositionally biased region" description="Low complexity" evidence="5">
    <location>
        <begin position="935"/>
        <end position="953"/>
    </location>
</feature>
<evidence type="ECO:0000313" key="7">
    <source>
        <dbReference type="EMBL" id="CED83701.1"/>
    </source>
</evidence>
<keyword evidence="2" id="KW-0479">Metal-binding</keyword>
<feature type="compositionally biased region" description="Gly residues" evidence="5">
    <location>
        <begin position="434"/>
        <end position="448"/>
    </location>
</feature>
<feature type="compositionally biased region" description="Low complexity" evidence="5">
    <location>
        <begin position="7"/>
        <end position="39"/>
    </location>
</feature>
<dbReference type="GO" id="GO:0000981">
    <property type="term" value="F:DNA-binding transcription factor activity, RNA polymerase II-specific"/>
    <property type="evidence" value="ECO:0007669"/>
    <property type="project" value="InterPro"/>
</dbReference>
<evidence type="ECO:0000256" key="3">
    <source>
        <dbReference type="ARBA" id="ARBA00023125"/>
    </source>
</evidence>
<feature type="domain" description="Zn(2)-C6 fungal-type" evidence="6">
    <location>
        <begin position="78"/>
        <end position="107"/>
    </location>
</feature>
<accession>A0A0F7SQJ2</accession>
<evidence type="ECO:0000259" key="6">
    <source>
        <dbReference type="PROSITE" id="PS50048"/>
    </source>
</evidence>
<dbReference type="AlphaFoldDB" id="A0A0F7SQJ2"/>
<dbReference type="SMART" id="SM00906">
    <property type="entry name" value="Fungal_trans"/>
    <property type="match status" value="1"/>
</dbReference>
<keyword evidence="3" id="KW-0238">DNA-binding</keyword>
<proteinExistence type="predicted"/>
<dbReference type="EMBL" id="LN483157">
    <property type="protein sequence ID" value="CED83701.1"/>
    <property type="molecule type" value="Genomic_DNA"/>
</dbReference>
<feature type="compositionally biased region" description="Low complexity" evidence="5">
    <location>
        <begin position="421"/>
        <end position="433"/>
    </location>
</feature>
<sequence length="1168" mass="126202">MQTASNLIPSLASKPSSSSLSSLSPSIPSASVQASSASVKQEPQSQSIALIHDTEDDHESSFDEGDDNKRPRLRLARACDRCKRRKIKCDTNSPCSPCIAAKQACTFNTPLRRSSKPRTPSDKPRKNVKDLEARMAFLEQQLRQVPPHIHNAALSQLDASLINPSMKTPDAATSPNAQKLFVTPSSTLLGKAGPTNMSRPGLQTPFEGVSPGAYGFTFTPPSGGPSVGKVQNGWTASVGKSDSDGGITSLIGSSKAAQNGMDRLEKEMNAMDLSPGFIYLDEVGMTKWQGATSGFPLLERLAEAELHPHHTKRQHSHCSSASPECTTAWSGTPVDTEHPPSSGEKPKALRQAVSSPNTFNTSPLSGGPFLSSSVPTPSGSIEHGAEYHSFTTSHSEDPSAFILRGRPPNRQHQSSPPTVNSASSKSNRSESVGAIGGLGGLEETGVGAGEEFFPGRKPRQARRLNPEASWKVITAVIEPSLMDTLIRSYLSTTHLLWPFLHVPSFLADYANPSRWGEPGFSRFIVAVCTLSSRHVDDPRVRTNPDDPGSAGQSYLELFKKMQDLPSADRPTLYSIQANFLAAIYCMGLGTLSKAFMLFAESITMAIDGGLHRDVGGYDIFNPIEREVRKRTFWSIYCWDKQSGACFGRPAMIHLRDCDVTEPVILDDEYIRSDGLGDQPENSKSRICAFVAAIRAHVVLEGVLDGSVRPSTFSGSPFLSRAAQLIAKRQPKSEDLEEEEALLNEWSGLLEPYWAYNPETIASKDPIRITQAERLHCLENLIKMLIYRHRFSGNVLSAGESPEEHTRNLEYCRTAMSCALAIVADHLHISQRGFMTYYGVHVVHQLAQAGRTLLAVILNCKSPESRSISSASLEGFKSCVGLLRRFSGRYLCGLRSADILEEFCRICKVPIDLPQVPDPSKPSPAWLRPVRRHRSASPSRSSSTPGNTSLSPGSISNNVPPGSNTNKAPSSNLQQTMTTTTTTTTTTTAMDIPTPDIFETVDFLSPPMDETFNSASTTNNVSPSPQPPSTQMAQAPIPASSSSNLPLDRDDESMLYNNEEFFDLTAAASPPSPSNEETNGSLLGPGTNVNGFNAFGDPVASMIFDDFDSPMQGVTGPDLSDLGLPSAGMDSLIGGGITQDNLSASEILQLLEQGVFDYSAIFPDQSFSS</sequence>
<feature type="compositionally biased region" description="Polar residues" evidence="5">
    <location>
        <begin position="1010"/>
        <end position="1044"/>
    </location>
</feature>
<feature type="compositionally biased region" description="Polar residues" evidence="5">
    <location>
        <begin position="954"/>
        <end position="974"/>
    </location>
</feature>
<feature type="compositionally biased region" description="Polar residues" evidence="5">
    <location>
        <begin position="352"/>
        <end position="361"/>
    </location>
</feature>
<dbReference type="Pfam" id="PF04082">
    <property type="entry name" value="Fungal_trans"/>
    <property type="match status" value="1"/>
</dbReference>
<reference evidence="7" key="1">
    <citation type="submission" date="2014-08" db="EMBL/GenBank/DDBJ databases">
        <authorList>
            <person name="Sharma Rahul"/>
            <person name="Thines Marco"/>
        </authorList>
    </citation>
    <scope>NUCLEOTIDE SEQUENCE</scope>
</reference>
<feature type="compositionally biased region" description="Polar residues" evidence="5">
    <location>
        <begin position="410"/>
        <end position="420"/>
    </location>
</feature>
<feature type="region of interest" description="Disordered" evidence="5">
    <location>
        <begin position="308"/>
        <end position="460"/>
    </location>
</feature>
<feature type="region of interest" description="Disordered" evidence="5">
    <location>
        <begin position="1"/>
        <end position="70"/>
    </location>
</feature>
<dbReference type="SUPFAM" id="SSF57701">
    <property type="entry name" value="Zn2/Cys6 DNA-binding domain"/>
    <property type="match status" value="1"/>
</dbReference>
<dbReference type="PANTHER" id="PTHR46910:SF3">
    <property type="entry name" value="HALOTOLERANCE PROTEIN 9-RELATED"/>
    <property type="match status" value="1"/>
</dbReference>
<evidence type="ECO:0000256" key="5">
    <source>
        <dbReference type="SAM" id="MobiDB-lite"/>
    </source>
</evidence>
<feature type="compositionally biased region" description="Low complexity" evidence="5">
    <location>
        <begin position="362"/>
        <end position="373"/>
    </location>
</feature>
<feature type="compositionally biased region" description="Polar residues" evidence="5">
    <location>
        <begin position="317"/>
        <end position="330"/>
    </location>
</feature>
<feature type="compositionally biased region" description="Basic and acidic residues" evidence="5">
    <location>
        <begin position="52"/>
        <end position="61"/>
    </location>
</feature>
<dbReference type="GO" id="GO:0008270">
    <property type="term" value="F:zinc ion binding"/>
    <property type="evidence" value="ECO:0007669"/>
    <property type="project" value="InterPro"/>
</dbReference>
<dbReference type="InterPro" id="IPR050987">
    <property type="entry name" value="AtrR-like"/>
</dbReference>
<dbReference type="InterPro" id="IPR036864">
    <property type="entry name" value="Zn2-C6_fun-type_DNA-bd_sf"/>
</dbReference>
<dbReference type="PROSITE" id="PS00463">
    <property type="entry name" value="ZN2_CY6_FUNGAL_1"/>
    <property type="match status" value="1"/>
</dbReference>
<protein>
    <submittedName>
        <fullName evidence="7">Nucleus protein</fullName>
    </submittedName>
</protein>
<dbReference type="CDD" id="cd12148">
    <property type="entry name" value="fungal_TF_MHR"/>
    <property type="match status" value="1"/>
</dbReference>
<dbReference type="PROSITE" id="PS50048">
    <property type="entry name" value="ZN2_CY6_FUNGAL_2"/>
    <property type="match status" value="1"/>
</dbReference>
<evidence type="ECO:0000256" key="1">
    <source>
        <dbReference type="ARBA" id="ARBA00004123"/>
    </source>
</evidence>